<dbReference type="AlphaFoldDB" id="X0U8M5"/>
<sequence>ILIEKSQENYIAGRNPYYWKVDPAGNQLPYIDKVFTTAGVGSVELMTGKVITGEVDYDVQMTGLKNLSLYKESAEKANYRVLLWPHGYANFVSYQPNQTYEKDPVLRDILRDVRFRRALSLAIDREEINEALYFGLAVPCQTTLVPNSVYFEEEFAKAYAEYDLEKANRFLDEMGLKWDTNHQWRLRPDGKKLFITVEYIEEETPMTATSELVKEYWQAIGIDLNLKVISSELMWQRYAANDVQMGVSWGAGYLDTSFPLDPSFF</sequence>
<dbReference type="GO" id="GO:1904680">
    <property type="term" value="F:peptide transmembrane transporter activity"/>
    <property type="evidence" value="ECO:0007669"/>
    <property type="project" value="TreeGrafter"/>
</dbReference>
<protein>
    <recommendedName>
        <fullName evidence="1">Solute-binding protein family 5 domain-containing protein</fullName>
    </recommendedName>
</protein>
<dbReference type="EMBL" id="BARS01027895">
    <property type="protein sequence ID" value="GAG02149.1"/>
    <property type="molecule type" value="Genomic_DNA"/>
</dbReference>
<dbReference type="PANTHER" id="PTHR30290:SF62">
    <property type="entry name" value="OLIGOPEPTIDE ABC TRANSPORTER, PERIPLASMIC OLIGOPEPTIDE-BINDING PROTEIN"/>
    <property type="match status" value="1"/>
</dbReference>
<dbReference type="Gene3D" id="3.10.105.10">
    <property type="entry name" value="Dipeptide-binding Protein, Domain 3"/>
    <property type="match status" value="1"/>
</dbReference>
<accession>X0U8M5</accession>
<proteinExistence type="predicted"/>
<evidence type="ECO:0000313" key="2">
    <source>
        <dbReference type="EMBL" id="GAG02149.1"/>
    </source>
</evidence>
<organism evidence="2">
    <name type="scientific">marine sediment metagenome</name>
    <dbReference type="NCBI Taxonomy" id="412755"/>
    <lineage>
        <taxon>unclassified sequences</taxon>
        <taxon>metagenomes</taxon>
        <taxon>ecological metagenomes</taxon>
    </lineage>
</organism>
<evidence type="ECO:0000259" key="1">
    <source>
        <dbReference type="Pfam" id="PF00496"/>
    </source>
</evidence>
<feature type="non-terminal residue" evidence="2">
    <location>
        <position position="265"/>
    </location>
</feature>
<feature type="non-terminal residue" evidence="2">
    <location>
        <position position="1"/>
    </location>
</feature>
<comment type="caution">
    <text evidence="2">The sequence shown here is derived from an EMBL/GenBank/DDBJ whole genome shotgun (WGS) entry which is preliminary data.</text>
</comment>
<dbReference type="PANTHER" id="PTHR30290">
    <property type="entry name" value="PERIPLASMIC BINDING COMPONENT OF ABC TRANSPORTER"/>
    <property type="match status" value="1"/>
</dbReference>
<dbReference type="Pfam" id="PF00496">
    <property type="entry name" value="SBP_bac_5"/>
    <property type="match status" value="1"/>
</dbReference>
<gene>
    <name evidence="2" type="ORF">S01H1_43775</name>
</gene>
<dbReference type="InterPro" id="IPR000914">
    <property type="entry name" value="SBP_5_dom"/>
</dbReference>
<dbReference type="GO" id="GO:0015833">
    <property type="term" value="P:peptide transport"/>
    <property type="evidence" value="ECO:0007669"/>
    <property type="project" value="TreeGrafter"/>
</dbReference>
<dbReference type="InterPro" id="IPR039424">
    <property type="entry name" value="SBP_5"/>
</dbReference>
<feature type="domain" description="Solute-binding protein family 5" evidence="1">
    <location>
        <begin position="14"/>
        <end position="263"/>
    </location>
</feature>
<name>X0U8M5_9ZZZZ</name>
<dbReference type="SUPFAM" id="SSF53850">
    <property type="entry name" value="Periplasmic binding protein-like II"/>
    <property type="match status" value="1"/>
</dbReference>
<reference evidence="2" key="1">
    <citation type="journal article" date="2014" name="Front. Microbiol.">
        <title>High frequency of phylogenetically diverse reductive dehalogenase-homologous genes in deep subseafloor sedimentary metagenomes.</title>
        <authorList>
            <person name="Kawai M."/>
            <person name="Futagami T."/>
            <person name="Toyoda A."/>
            <person name="Takaki Y."/>
            <person name="Nishi S."/>
            <person name="Hori S."/>
            <person name="Arai W."/>
            <person name="Tsubouchi T."/>
            <person name="Morono Y."/>
            <person name="Uchiyama I."/>
            <person name="Ito T."/>
            <person name="Fujiyama A."/>
            <person name="Inagaki F."/>
            <person name="Takami H."/>
        </authorList>
    </citation>
    <scope>NUCLEOTIDE SEQUENCE</scope>
    <source>
        <strain evidence="2">Expedition CK06-06</strain>
    </source>
</reference>